<dbReference type="EMBL" id="JAVRRR010001389">
    <property type="protein sequence ID" value="KAK5139120.1"/>
    <property type="molecule type" value="Genomic_DNA"/>
</dbReference>
<sequence>MTSVTSTELSDAPPTSEIRVPSIFQRASDFGTASARPTSEAPCTLEGYVGVYWTRLPGYRIPTDDKKIRTLRNHCFKLEKSTTSSVDHMKEAHGIDEEGPLRKKARHGVSAMGQYVQNGGDPVTAAQNEQALEFHHADFKAIRYD</sequence>
<keyword evidence="2" id="KW-1185">Reference proteome</keyword>
<evidence type="ECO:0000313" key="2">
    <source>
        <dbReference type="Proteomes" id="UP001308179"/>
    </source>
</evidence>
<comment type="caution">
    <text evidence="1">The sequence shown here is derived from an EMBL/GenBank/DDBJ whole genome shotgun (WGS) entry which is preliminary data.</text>
</comment>
<organism evidence="1 2">
    <name type="scientific">Rachicladosporium monterosium</name>
    <dbReference type="NCBI Taxonomy" id="1507873"/>
    <lineage>
        <taxon>Eukaryota</taxon>
        <taxon>Fungi</taxon>
        <taxon>Dikarya</taxon>
        <taxon>Ascomycota</taxon>
        <taxon>Pezizomycotina</taxon>
        <taxon>Dothideomycetes</taxon>
        <taxon>Dothideomycetidae</taxon>
        <taxon>Cladosporiales</taxon>
        <taxon>Cladosporiaceae</taxon>
        <taxon>Rachicladosporium</taxon>
    </lineage>
</organism>
<accession>A0ABR0KX57</accession>
<reference evidence="1 2" key="1">
    <citation type="submission" date="2023-08" db="EMBL/GenBank/DDBJ databases">
        <title>Black Yeasts Isolated from many extreme environments.</title>
        <authorList>
            <person name="Coleine C."/>
            <person name="Stajich J.E."/>
            <person name="Selbmann L."/>
        </authorList>
    </citation>
    <scope>NUCLEOTIDE SEQUENCE [LARGE SCALE GENOMIC DNA]</scope>
    <source>
        <strain evidence="1 2">CCFEE 5386</strain>
    </source>
</reference>
<protein>
    <submittedName>
        <fullName evidence="1">Uncharacterized protein</fullName>
    </submittedName>
</protein>
<name>A0ABR0KX57_9PEZI</name>
<dbReference type="Proteomes" id="UP001308179">
    <property type="component" value="Unassembled WGS sequence"/>
</dbReference>
<gene>
    <name evidence="1" type="ORF">LTR32_007575</name>
</gene>
<evidence type="ECO:0000313" key="1">
    <source>
        <dbReference type="EMBL" id="KAK5139120.1"/>
    </source>
</evidence>
<proteinExistence type="predicted"/>